<dbReference type="GeneID" id="302996316"/>
<name>A0A4Y8V657_9BACT</name>
<dbReference type="RefSeq" id="WP_134844231.1">
    <property type="nucleotide sequence ID" value="NZ_SGVY01000047.1"/>
</dbReference>
<reference evidence="2 3" key="1">
    <citation type="submission" date="2019-02" db="EMBL/GenBank/DDBJ databases">
        <title>Draft Genome Sequence of the Prevotella sp. BCRC 81118, Isolated from Human Feces.</title>
        <authorList>
            <person name="Huang C.-H."/>
        </authorList>
    </citation>
    <scope>NUCLEOTIDE SEQUENCE [LARGE SCALE GENOMIC DNA]</scope>
    <source>
        <strain evidence="2 3">BCRC 81118</strain>
    </source>
</reference>
<comment type="caution">
    <text evidence="2">The sequence shown here is derived from an EMBL/GenBank/DDBJ whole genome shotgun (WGS) entry which is preliminary data.</text>
</comment>
<keyword evidence="1" id="KW-1133">Transmembrane helix</keyword>
<feature type="transmembrane region" description="Helical" evidence="1">
    <location>
        <begin position="12"/>
        <end position="40"/>
    </location>
</feature>
<evidence type="ECO:0000313" key="2">
    <source>
        <dbReference type="EMBL" id="TFH76348.1"/>
    </source>
</evidence>
<keyword evidence="1" id="KW-0812">Transmembrane</keyword>
<sequence length="83" mass="9927">MIQDQQNSLFSVSYVIVVIGVMVVVFSISIVFMMAYDYHIYLAGNRRRKFSFADFIKREQYYLYILVFFLLIIIGELLRNNLR</sequence>
<organism evidence="2 3">
    <name type="scientific">Segatella hominis</name>
    <dbReference type="NCBI Taxonomy" id="2518605"/>
    <lineage>
        <taxon>Bacteria</taxon>
        <taxon>Pseudomonadati</taxon>
        <taxon>Bacteroidota</taxon>
        <taxon>Bacteroidia</taxon>
        <taxon>Bacteroidales</taxon>
        <taxon>Prevotellaceae</taxon>
        <taxon>Segatella</taxon>
    </lineage>
</organism>
<evidence type="ECO:0000256" key="1">
    <source>
        <dbReference type="SAM" id="Phobius"/>
    </source>
</evidence>
<keyword evidence="1" id="KW-0472">Membrane</keyword>
<evidence type="ECO:0008006" key="4">
    <source>
        <dbReference type="Google" id="ProtNLM"/>
    </source>
</evidence>
<accession>A0A4Y8V657</accession>
<dbReference type="EMBL" id="SGVY01000047">
    <property type="protein sequence ID" value="TFH76348.1"/>
    <property type="molecule type" value="Genomic_DNA"/>
</dbReference>
<protein>
    <recommendedName>
        <fullName evidence="4">ABC transporter permease</fullName>
    </recommendedName>
</protein>
<dbReference type="AlphaFoldDB" id="A0A4Y8V657"/>
<keyword evidence="3" id="KW-1185">Reference proteome</keyword>
<dbReference type="Proteomes" id="UP000297872">
    <property type="component" value="Unassembled WGS sequence"/>
</dbReference>
<gene>
    <name evidence="2" type="ORF">EXN75_13675</name>
</gene>
<feature type="transmembrane region" description="Helical" evidence="1">
    <location>
        <begin position="61"/>
        <end position="78"/>
    </location>
</feature>
<evidence type="ECO:0000313" key="3">
    <source>
        <dbReference type="Proteomes" id="UP000297872"/>
    </source>
</evidence>
<proteinExistence type="predicted"/>